<evidence type="ECO:0000256" key="2">
    <source>
        <dbReference type="ARBA" id="ARBA00010663"/>
    </source>
</evidence>
<evidence type="ECO:0000256" key="5">
    <source>
        <dbReference type="ARBA" id="ARBA00023136"/>
    </source>
</evidence>
<dbReference type="SUPFAM" id="SSF81321">
    <property type="entry name" value="Family A G protein-coupled receptor-like"/>
    <property type="match status" value="1"/>
</dbReference>
<dbReference type="PANTHER" id="PTHR47760">
    <property type="entry name" value="G-PROTEIN COUPLED RECEPTOR B0563.6-LIKE PROTEIN-RELATED"/>
    <property type="match status" value="1"/>
</dbReference>
<dbReference type="EMBL" id="OA882426">
    <property type="protein sequence ID" value="CAD7275291.1"/>
    <property type="molecule type" value="Genomic_DNA"/>
</dbReference>
<protein>
    <recommendedName>
        <fullName evidence="7">G-protein coupled receptors family 1 profile domain-containing protein</fullName>
    </recommendedName>
</protein>
<dbReference type="GO" id="GO:0004930">
    <property type="term" value="F:G protein-coupled receptor activity"/>
    <property type="evidence" value="ECO:0007669"/>
    <property type="project" value="InterPro"/>
</dbReference>
<evidence type="ECO:0000313" key="8">
    <source>
        <dbReference type="EMBL" id="CAD7275291.1"/>
    </source>
</evidence>
<dbReference type="InterPro" id="IPR000276">
    <property type="entry name" value="GPCR_Rhodpsn"/>
</dbReference>
<evidence type="ECO:0000259" key="7">
    <source>
        <dbReference type="PROSITE" id="PS50262"/>
    </source>
</evidence>
<evidence type="ECO:0000256" key="1">
    <source>
        <dbReference type="ARBA" id="ARBA00004370"/>
    </source>
</evidence>
<comment type="similarity">
    <text evidence="2">Belongs to the G-protein coupled receptor 1 family.</text>
</comment>
<evidence type="ECO:0000256" key="4">
    <source>
        <dbReference type="ARBA" id="ARBA00022989"/>
    </source>
</evidence>
<dbReference type="Proteomes" id="UP000678499">
    <property type="component" value="Unassembled WGS sequence"/>
</dbReference>
<dbReference type="EMBL" id="CAJPEX010000389">
    <property type="protein sequence ID" value="CAG0915443.1"/>
    <property type="molecule type" value="Genomic_DNA"/>
</dbReference>
<reference evidence="8" key="1">
    <citation type="submission" date="2020-11" db="EMBL/GenBank/DDBJ databases">
        <authorList>
            <person name="Tran Van P."/>
        </authorList>
    </citation>
    <scope>NUCLEOTIDE SEQUENCE</scope>
</reference>
<dbReference type="PROSITE" id="PS50262">
    <property type="entry name" value="G_PROTEIN_RECEP_F1_2"/>
    <property type="match status" value="1"/>
</dbReference>
<evidence type="ECO:0000313" key="9">
    <source>
        <dbReference type="Proteomes" id="UP000678499"/>
    </source>
</evidence>
<name>A0A7R9GBV3_9CRUS</name>
<feature type="transmembrane region" description="Helical" evidence="6">
    <location>
        <begin position="137"/>
        <end position="163"/>
    </location>
</feature>
<dbReference type="Pfam" id="PF00001">
    <property type="entry name" value="7tm_1"/>
    <property type="match status" value="1"/>
</dbReference>
<feature type="transmembrane region" description="Helical" evidence="6">
    <location>
        <begin position="84"/>
        <end position="109"/>
    </location>
</feature>
<dbReference type="InterPro" id="IPR017452">
    <property type="entry name" value="GPCR_Rhodpsn_7TM"/>
</dbReference>
<proteinExistence type="inferred from homology"/>
<comment type="subcellular location">
    <subcellularLocation>
        <location evidence="1">Membrane</location>
    </subcellularLocation>
</comment>
<dbReference type="InterPro" id="IPR053093">
    <property type="entry name" value="GPCR-like"/>
</dbReference>
<dbReference type="Gene3D" id="1.20.1070.10">
    <property type="entry name" value="Rhodopsin 7-helix transmembrane proteins"/>
    <property type="match status" value="1"/>
</dbReference>
<evidence type="ECO:0000256" key="6">
    <source>
        <dbReference type="SAM" id="Phobius"/>
    </source>
</evidence>
<sequence length="301" mass="34197">MMMIALTLERYVAICHPTRTRDANGEQRAYAVVFVVPVLCLVVYLPYMFHAMINDCRNANGDTIYQRRDNVAVQGTIWYNLYQWLLQCIFRLLPVTVLGWLNVCIIVAYRRVCSKRKKMTRRPTGEEKHSSSDAVRLMFLLGVTSCLFFVCMTPVAVLSIMFSTEMYLDSISFQVFRAVANTLEIVNFAMTFYIYCLFSTEFRQTFLQLFGCEAWGAKAINGTSYAAANANSLIGNRLMLQQVDKQNKALSEPEMNKYLQPPAASASHHSNSCGNGFELQIYSHSMGDRNSPASFPHEVQL</sequence>
<keyword evidence="4 6" id="KW-1133">Transmembrane helix</keyword>
<keyword evidence="9" id="KW-1185">Reference proteome</keyword>
<dbReference type="OrthoDB" id="10033446at2759"/>
<organism evidence="8">
    <name type="scientific">Notodromas monacha</name>
    <dbReference type="NCBI Taxonomy" id="399045"/>
    <lineage>
        <taxon>Eukaryota</taxon>
        <taxon>Metazoa</taxon>
        <taxon>Ecdysozoa</taxon>
        <taxon>Arthropoda</taxon>
        <taxon>Crustacea</taxon>
        <taxon>Oligostraca</taxon>
        <taxon>Ostracoda</taxon>
        <taxon>Podocopa</taxon>
        <taxon>Podocopida</taxon>
        <taxon>Cypridocopina</taxon>
        <taxon>Cypridoidea</taxon>
        <taxon>Cyprididae</taxon>
        <taxon>Notodromas</taxon>
    </lineage>
</organism>
<dbReference type="PANTHER" id="PTHR47760:SF1">
    <property type="entry name" value="G-PROTEIN COUPLED RECEPTORS FAMILY 1 PROFILE DOMAIN-CONTAINING PROTEIN"/>
    <property type="match status" value="1"/>
</dbReference>
<feature type="transmembrane region" description="Helical" evidence="6">
    <location>
        <begin position="175"/>
        <end position="198"/>
    </location>
</feature>
<evidence type="ECO:0000256" key="3">
    <source>
        <dbReference type="ARBA" id="ARBA00022692"/>
    </source>
</evidence>
<dbReference type="CDD" id="cd14978">
    <property type="entry name" value="7tmA_FMRFamide_R-like"/>
    <property type="match status" value="1"/>
</dbReference>
<gene>
    <name evidence="8" type="ORF">NMOB1V02_LOCUS3090</name>
</gene>
<feature type="domain" description="G-protein coupled receptors family 1 profile" evidence="7">
    <location>
        <begin position="1"/>
        <end position="195"/>
    </location>
</feature>
<accession>A0A7R9GBV3</accession>
<feature type="transmembrane region" description="Helical" evidence="6">
    <location>
        <begin position="29"/>
        <end position="49"/>
    </location>
</feature>
<keyword evidence="5 6" id="KW-0472">Membrane</keyword>
<dbReference type="GO" id="GO:0016020">
    <property type="term" value="C:membrane"/>
    <property type="evidence" value="ECO:0007669"/>
    <property type="project" value="UniProtKB-SubCell"/>
</dbReference>
<dbReference type="AlphaFoldDB" id="A0A7R9GBV3"/>
<keyword evidence="3 6" id="KW-0812">Transmembrane</keyword>